<gene>
    <name evidence="2" type="ORF">HFP15_26670</name>
</gene>
<keyword evidence="1" id="KW-0812">Transmembrane</keyword>
<keyword evidence="3" id="KW-1185">Reference proteome</keyword>
<dbReference type="Proteomes" id="UP000715441">
    <property type="component" value="Unassembled WGS sequence"/>
</dbReference>
<dbReference type="RefSeq" id="WP_168519498.1">
    <property type="nucleotide sequence ID" value="NZ_JAAXLS010000023.1"/>
</dbReference>
<keyword evidence="1" id="KW-1133">Transmembrane helix</keyword>
<evidence type="ECO:0000313" key="2">
    <source>
        <dbReference type="EMBL" id="NKQ56466.1"/>
    </source>
</evidence>
<feature type="transmembrane region" description="Helical" evidence="1">
    <location>
        <begin position="6"/>
        <end position="28"/>
    </location>
</feature>
<sequence length="239" mass="26134">MSVGAVIAIAVGGTVLVAAAIVWLVVWLNRSNREREQAALGGLRDELARRGWSYAERDDSVADLYTRQHREFALPNALHPFADPPRASGARDVITGTHRGRPFVAAVLDTVHRGSAGPELCVRVRAPAARPSLTVRKVAKAESRVNNAIGRGDIASGNPEFDDRFEVLSEDPRFAAAVVSSELAGFLVAEQRRLRGFMFFADHLDALDQITDHRDPAQLIPALDLRCDLLDRIPTTVWA</sequence>
<keyword evidence="1" id="KW-0472">Membrane</keyword>
<dbReference type="EMBL" id="JAAXLS010000023">
    <property type="protein sequence ID" value="NKQ56466.1"/>
    <property type="molecule type" value="Genomic_DNA"/>
</dbReference>
<name>A0ABX1J9L3_9PSEU</name>
<organism evidence="2 3">
    <name type="scientific">Amycolatopsis acididurans</name>
    <dbReference type="NCBI Taxonomy" id="2724524"/>
    <lineage>
        <taxon>Bacteria</taxon>
        <taxon>Bacillati</taxon>
        <taxon>Actinomycetota</taxon>
        <taxon>Actinomycetes</taxon>
        <taxon>Pseudonocardiales</taxon>
        <taxon>Pseudonocardiaceae</taxon>
        <taxon>Amycolatopsis</taxon>
    </lineage>
</organism>
<evidence type="ECO:0008006" key="4">
    <source>
        <dbReference type="Google" id="ProtNLM"/>
    </source>
</evidence>
<evidence type="ECO:0000313" key="3">
    <source>
        <dbReference type="Proteomes" id="UP000715441"/>
    </source>
</evidence>
<accession>A0ABX1J9L3</accession>
<proteinExistence type="predicted"/>
<reference evidence="2 3" key="1">
    <citation type="submission" date="2020-04" db="EMBL/GenBank/DDBJ databases">
        <title>Novel species.</title>
        <authorList>
            <person name="Teo W.F.A."/>
            <person name="Lipun K."/>
            <person name="Srisuk N."/>
            <person name="Duangmal K."/>
        </authorList>
    </citation>
    <scope>NUCLEOTIDE SEQUENCE [LARGE SCALE GENOMIC DNA]</scope>
    <source>
        <strain evidence="2 3">K13G38</strain>
    </source>
</reference>
<evidence type="ECO:0000256" key="1">
    <source>
        <dbReference type="SAM" id="Phobius"/>
    </source>
</evidence>
<protein>
    <recommendedName>
        <fullName evidence="4">DUF4230 domain-containing protein</fullName>
    </recommendedName>
</protein>
<comment type="caution">
    <text evidence="2">The sequence shown here is derived from an EMBL/GenBank/DDBJ whole genome shotgun (WGS) entry which is preliminary data.</text>
</comment>